<dbReference type="InterPro" id="IPR022907">
    <property type="entry name" value="VapC_family"/>
</dbReference>
<reference evidence="7" key="1">
    <citation type="journal article" date="2014" name="Int. J. Syst. Evol. Microbiol.">
        <title>Complete genome of a new Firmicutes species belonging to the dominant human colonic microbiota ('Ruminococcus bicirculans') reveals two chromosomes and a selective capacity to utilize plant glucans.</title>
        <authorList>
            <consortium name="NISC Comparative Sequencing Program"/>
            <person name="Wegmann U."/>
            <person name="Louis P."/>
            <person name="Goesmann A."/>
            <person name="Henrissat B."/>
            <person name="Duncan S.H."/>
            <person name="Flint H.J."/>
        </authorList>
    </citation>
    <scope>NUCLEOTIDE SEQUENCE</scope>
    <source>
        <strain evidence="7">NBRC 103855</strain>
    </source>
</reference>
<evidence type="ECO:0000313" key="7">
    <source>
        <dbReference type="EMBL" id="GLQ08848.1"/>
    </source>
</evidence>
<dbReference type="InterPro" id="IPR029060">
    <property type="entry name" value="PIN-like_dom_sf"/>
</dbReference>
<organism evidence="7 8">
    <name type="scientific">Devosia yakushimensis</name>
    <dbReference type="NCBI Taxonomy" id="470028"/>
    <lineage>
        <taxon>Bacteria</taxon>
        <taxon>Pseudomonadati</taxon>
        <taxon>Pseudomonadota</taxon>
        <taxon>Alphaproteobacteria</taxon>
        <taxon>Hyphomicrobiales</taxon>
        <taxon>Devosiaceae</taxon>
        <taxon>Devosia</taxon>
    </lineage>
</organism>
<dbReference type="Proteomes" id="UP001161406">
    <property type="component" value="Unassembled WGS sequence"/>
</dbReference>
<evidence type="ECO:0000256" key="3">
    <source>
        <dbReference type="ARBA" id="ARBA00022723"/>
    </source>
</evidence>
<feature type="binding site" evidence="5">
    <location>
        <position position="6"/>
    </location>
    <ligand>
        <name>Mg(2+)</name>
        <dbReference type="ChEBI" id="CHEBI:18420"/>
    </ligand>
</feature>
<name>A0ABQ5UB45_9HYPH</name>
<evidence type="ECO:0000256" key="2">
    <source>
        <dbReference type="ARBA" id="ARBA00022722"/>
    </source>
</evidence>
<evidence type="ECO:0000256" key="5">
    <source>
        <dbReference type="HAMAP-Rule" id="MF_00265"/>
    </source>
</evidence>
<keyword evidence="3 5" id="KW-0479">Metal-binding</keyword>
<protein>
    <recommendedName>
        <fullName evidence="5">Ribonuclease VapC</fullName>
        <shortName evidence="5">RNase VapC</shortName>
        <ecNumber evidence="5">3.1.-.-</ecNumber>
    </recommendedName>
    <alternativeName>
        <fullName evidence="5">Toxin VapC</fullName>
    </alternativeName>
</protein>
<comment type="caution">
    <text evidence="7">The sequence shown here is derived from an EMBL/GenBank/DDBJ whole genome shotgun (WGS) entry which is preliminary data.</text>
</comment>
<evidence type="ECO:0000259" key="6">
    <source>
        <dbReference type="Pfam" id="PF01850"/>
    </source>
</evidence>
<evidence type="ECO:0000313" key="8">
    <source>
        <dbReference type="Proteomes" id="UP001161406"/>
    </source>
</evidence>
<gene>
    <name evidence="7" type="primary">vapC_1</name>
    <name evidence="5" type="synonym">vapC</name>
    <name evidence="7" type="ORF">GCM10007913_07800</name>
</gene>
<proteinExistence type="inferred from homology"/>
<feature type="domain" description="PIN" evidence="6">
    <location>
        <begin position="4"/>
        <end position="131"/>
    </location>
</feature>
<comment type="function">
    <text evidence="5">Toxic component of a toxin-antitoxin (TA) system. An RNase.</text>
</comment>
<sequence length="136" mass="14929">MTLFVDASALVALLSEEPEAERVSNAIAEAEAPFTSALVILETALALSRPDKWNLPIEQVEVVVLEVLEERGIVLKDLPEPLIATQLSINAAARFRRGRHGLNLADCLHYACAKHYDVPVLATDDEFRQTDLQVAP</sequence>
<keyword evidence="5" id="KW-0460">Magnesium</keyword>
<keyword evidence="8" id="KW-1185">Reference proteome</keyword>
<evidence type="ECO:0000256" key="1">
    <source>
        <dbReference type="ARBA" id="ARBA00022649"/>
    </source>
</evidence>
<dbReference type="Gene3D" id="3.40.50.1010">
    <property type="entry name" value="5'-nuclease"/>
    <property type="match status" value="1"/>
</dbReference>
<accession>A0ABQ5UB45</accession>
<dbReference type="HAMAP" id="MF_00265">
    <property type="entry name" value="VapC_Nob1"/>
    <property type="match status" value="1"/>
</dbReference>
<dbReference type="InterPro" id="IPR002716">
    <property type="entry name" value="PIN_dom"/>
</dbReference>
<dbReference type="EC" id="3.1.-.-" evidence="5"/>
<keyword evidence="1 5" id="KW-1277">Toxin-antitoxin system</keyword>
<feature type="binding site" evidence="5">
    <location>
        <position position="106"/>
    </location>
    <ligand>
        <name>Mg(2+)</name>
        <dbReference type="ChEBI" id="CHEBI:18420"/>
    </ligand>
</feature>
<keyword evidence="4 5" id="KW-0378">Hydrolase</keyword>
<reference evidence="7" key="2">
    <citation type="submission" date="2023-01" db="EMBL/GenBank/DDBJ databases">
        <title>Draft genome sequence of Devosia yakushimensis strain NBRC 103855.</title>
        <authorList>
            <person name="Sun Q."/>
            <person name="Mori K."/>
        </authorList>
    </citation>
    <scope>NUCLEOTIDE SEQUENCE</scope>
    <source>
        <strain evidence="7">NBRC 103855</strain>
    </source>
</reference>
<evidence type="ECO:0000256" key="4">
    <source>
        <dbReference type="ARBA" id="ARBA00022801"/>
    </source>
</evidence>
<dbReference type="EMBL" id="BSNG01000001">
    <property type="protein sequence ID" value="GLQ08848.1"/>
    <property type="molecule type" value="Genomic_DNA"/>
</dbReference>
<dbReference type="Pfam" id="PF01850">
    <property type="entry name" value="PIN"/>
    <property type="match status" value="1"/>
</dbReference>
<comment type="cofactor">
    <cofactor evidence="5">
        <name>Mg(2+)</name>
        <dbReference type="ChEBI" id="CHEBI:18420"/>
    </cofactor>
</comment>
<dbReference type="RefSeq" id="WP_348523168.1">
    <property type="nucleotide sequence ID" value="NZ_BSNG01000001.1"/>
</dbReference>
<dbReference type="CDD" id="cd09871">
    <property type="entry name" value="PIN_MtVapC28-VapC30-like"/>
    <property type="match status" value="1"/>
</dbReference>
<keyword evidence="2 5" id="KW-0540">Nuclease</keyword>
<dbReference type="SUPFAM" id="SSF88723">
    <property type="entry name" value="PIN domain-like"/>
    <property type="match status" value="1"/>
</dbReference>
<comment type="similarity">
    <text evidence="5">Belongs to the PINc/VapC protein family.</text>
</comment>
<keyword evidence="5" id="KW-0800">Toxin</keyword>